<sequence length="491" mass="56299">RGLPAGLAEVEMIERARVKQAWEASLPPLDDLSQLEKRRRMMEAMDTVEWAFREQEIHKLQEARLAVLRDLLSQRDRAQTHTTAQRLDHNMARHRRDKDAKLSKIRWDYDRSLRKLTANRRSVEGRSERRDVVRDHTDHSSQTYAPLARGGSVPERSLTTGAVKSRFLDTYEGLLELEASLPAFVLEPKIKAPKPKATKRFVRRSERIHIVLMKEHQALKEDKDHVEQQKSLRFLVKKEKAPMRPLTPRVDGPPEGEEEKELAIIHLQKLLRGKSIQCQEDEELLQAQTDLILSQKHQRDLNRHQAAEEQAHRDGLVGAELADLLDTLSKELIRLQEERRIHAVVLLAMRERRGPAIHVVTVHQASVALYLEDIVLASVEQTAELQAREEVRRIAREVNHIAYAMEESLNELQSEEIVSELVYSFLIPEVQKIMVRQKVRDRQRRHLQAAQRIIHGSVDSSGVSLGPARVQSPGSGSEGTPARPTEDESHS</sequence>
<dbReference type="InterPro" id="IPR026720">
    <property type="entry name" value="CFAP91"/>
</dbReference>
<evidence type="ECO:0000313" key="10">
    <source>
        <dbReference type="Proteomes" id="UP001148018"/>
    </source>
</evidence>
<dbReference type="PANTHER" id="PTHR22455">
    <property type="entry name" value="CILIA- AND FLAGELLA-ASSOCIATED PROTEIN 91"/>
    <property type="match status" value="1"/>
</dbReference>
<dbReference type="Proteomes" id="UP001148018">
    <property type="component" value="Unassembled WGS sequence"/>
</dbReference>
<dbReference type="Pfam" id="PF14738">
    <property type="entry name" value="CFAP91"/>
    <property type="match status" value="1"/>
</dbReference>
<name>A0A9Q0IBJ1_9TELE</name>
<protein>
    <recommendedName>
        <fullName evidence="6">Cilia- and flagella-associated protein 91</fullName>
    </recommendedName>
</protein>
<dbReference type="AlphaFoldDB" id="A0A9Q0IBJ1"/>
<evidence type="ECO:0000256" key="2">
    <source>
        <dbReference type="ARBA" id="ARBA00022490"/>
    </source>
</evidence>
<reference evidence="9" key="1">
    <citation type="submission" date="2022-07" db="EMBL/GenBank/DDBJ databases">
        <title>Chromosome-level genome of Muraenolepis orangiensis.</title>
        <authorList>
            <person name="Kim J."/>
        </authorList>
    </citation>
    <scope>NUCLEOTIDE SEQUENCE</scope>
    <source>
        <strain evidence="9">KU_S4_2022</strain>
        <tissue evidence="9">Muscle</tissue>
    </source>
</reference>
<evidence type="ECO:0000256" key="4">
    <source>
        <dbReference type="ARBA" id="ARBA00023273"/>
    </source>
</evidence>
<evidence type="ECO:0000256" key="5">
    <source>
        <dbReference type="ARBA" id="ARBA00029468"/>
    </source>
</evidence>
<keyword evidence="4" id="KW-0966">Cell projection</keyword>
<feature type="domain" description="CFAP91" evidence="8">
    <location>
        <begin position="1"/>
        <end position="115"/>
    </location>
</feature>
<evidence type="ECO:0000256" key="3">
    <source>
        <dbReference type="ARBA" id="ARBA00023212"/>
    </source>
</evidence>
<keyword evidence="10" id="KW-1185">Reference proteome</keyword>
<dbReference type="InterPro" id="IPR032840">
    <property type="entry name" value="CFAP91_dom"/>
</dbReference>
<evidence type="ECO:0000256" key="7">
    <source>
        <dbReference type="SAM" id="MobiDB-lite"/>
    </source>
</evidence>
<evidence type="ECO:0000259" key="8">
    <source>
        <dbReference type="Pfam" id="PF14738"/>
    </source>
</evidence>
<keyword evidence="3" id="KW-0206">Cytoskeleton</keyword>
<dbReference type="GO" id="GO:0005930">
    <property type="term" value="C:axoneme"/>
    <property type="evidence" value="ECO:0007669"/>
    <property type="project" value="UniProtKB-SubCell"/>
</dbReference>
<dbReference type="EMBL" id="JANIIK010000113">
    <property type="protein sequence ID" value="KAJ3591868.1"/>
    <property type="molecule type" value="Genomic_DNA"/>
</dbReference>
<proteinExistence type="inferred from homology"/>
<gene>
    <name evidence="9" type="ORF">NHX12_006999</name>
</gene>
<comment type="similarity">
    <text evidence="5">Belongs to the CFAP91 family.</text>
</comment>
<evidence type="ECO:0000256" key="1">
    <source>
        <dbReference type="ARBA" id="ARBA00004430"/>
    </source>
</evidence>
<evidence type="ECO:0000256" key="6">
    <source>
        <dbReference type="ARBA" id="ARBA00029555"/>
    </source>
</evidence>
<organism evidence="9 10">
    <name type="scientific">Muraenolepis orangiensis</name>
    <name type="common">Patagonian moray cod</name>
    <dbReference type="NCBI Taxonomy" id="630683"/>
    <lineage>
        <taxon>Eukaryota</taxon>
        <taxon>Metazoa</taxon>
        <taxon>Chordata</taxon>
        <taxon>Craniata</taxon>
        <taxon>Vertebrata</taxon>
        <taxon>Euteleostomi</taxon>
        <taxon>Actinopterygii</taxon>
        <taxon>Neopterygii</taxon>
        <taxon>Teleostei</taxon>
        <taxon>Neoteleostei</taxon>
        <taxon>Acanthomorphata</taxon>
        <taxon>Zeiogadaria</taxon>
        <taxon>Gadariae</taxon>
        <taxon>Gadiformes</taxon>
        <taxon>Muraenolepidoidei</taxon>
        <taxon>Muraenolepididae</taxon>
        <taxon>Muraenolepis</taxon>
    </lineage>
</organism>
<dbReference type="PANTHER" id="PTHR22455:SF10">
    <property type="entry name" value="CILIA- AND FLAGELLA-ASSOCIATED PROTEIN 91"/>
    <property type="match status" value="1"/>
</dbReference>
<feature type="compositionally biased region" description="Basic and acidic residues" evidence="7">
    <location>
        <begin position="121"/>
        <end position="139"/>
    </location>
</feature>
<feature type="non-terminal residue" evidence="9">
    <location>
        <position position="491"/>
    </location>
</feature>
<feature type="region of interest" description="Disordered" evidence="7">
    <location>
        <begin position="120"/>
        <end position="156"/>
    </location>
</feature>
<comment type="caution">
    <text evidence="9">The sequence shown here is derived from an EMBL/GenBank/DDBJ whole genome shotgun (WGS) entry which is preliminary data.</text>
</comment>
<comment type="subcellular location">
    <subcellularLocation>
        <location evidence="1">Cytoplasm</location>
        <location evidence="1">Cytoskeleton</location>
        <location evidence="1">Cilium axoneme</location>
    </subcellularLocation>
</comment>
<dbReference type="OrthoDB" id="567787at2759"/>
<evidence type="ECO:0000313" key="9">
    <source>
        <dbReference type="EMBL" id="KAJ3591868.1"/>
    </source>
</evidence>
<accession>A0A9Q0IBJ1</accession>
<feature type="region of interest" description="Disordered" evidence="7">
    <location>
        <begin position="459"/>
        <end position="491"/>
    </location>
</feature>
<keyword evidence="2" id="KW-0963">Cytoplasm</keyword>